<dbReference type="Proteomes" id="UP000681870">
    <property type="component" value="Unassembled WGS sequence"/>
</dbReference>
<keyword evidence="2" id="KW-1185">Reference proteome</keyword>
<dbReference type="EMBL" id="JAGXBY010000003">
    <property type="protein sequence ID" value="MBS3680950.1"/>
    <property type="molecule type" value="Genomic_DNA"/>
</dbReference>
<dbReference type="InterPro" id="IPR021617">
    <property type="entry name" value="DUF3231"/>
</dbReference>
<evidence type="ECO:0000313" key="1">
    <source>
        <dbReference type="EMBL" id="MBS3680950.1"/>
    </source>
</evidence>
<sequence>METNHNARLTSTEITQLWTNYMDDSMAICVFRYFFNIVEDNEVKELVKYALDLAESHIPKLNSFFEGENYPVPIGFNINEDVDVNAPRLYSDSYILTYIRDMSQIGMNNYSVAIACSAREDIYDYFSHNFTEANMLHKKALKLMLSKGLNVRPPYLSPPKKAGYIKKQRFLTGWFGERRPLNGMEISNLFSNILRNALEIATLIGFAQVANSKEVRQYMERGKEITAKHAEVLGSVMRENDLPVPMTLETEVTDCTTFVFSDKLIMYHTTTLNAAVLGFYGFSLAASHRRDLGHQYTRLSTEITAYCEDGANIMINNGWLEEPPMASDRQQLADG</sequence>
<dbReference type="Pfam" id="PF11553">
    <property type="entry name" value="DUF3231"/>
    <property type="match status" value="2"/>
</dbReference>
<organism evidence="1 2">
    <name type="scientific">Ornithinibacillus massiliensis</name>
    <dbReference type="NCBI Taxonomy" id="1944633"/>
    <lineage>
        <taxon>Bacteria</taxon>
        <taxon>Bacillati</taxon>
        <taxon>Bacillota</taxon>
        <taxon>Bacilli</taxon>
        <taxon>Bacillales</taxon>
        <taxon>Bacillaceae</taxon>
        <taxon>Ornithinibacillus</taxon>
    </lineage>
</organism>
<reference evidence="1 2" key="1">
    <citation type="submission" date="2021-05" db="EMBL/GenBank/DDBJ databases">
        <title>Ornithinibacillus massiliensis sp. nov.</title>
        <authorList>
            <person name="Iwaza R."/>
            <person name="Lagier J.-C."/>
            <person name="Raoult D."/>
        </authorList>
    </citation>
    <scope>NUCLEOTIDE SEQUENCE [LARGE SCALE GENOMIC DNA]</scope>
    <source>
        <strain evidence="1 2">Marseille-P3601</strain>
    </source>
</reference>
<dbReference type="RefSeq" id="WP_211742009.1">
    <property type="nucleotide sequence ID" value="NZ_JAGXBY010000003.1"/>
</dbReference>
<comment type="caution">
    <text evidence="1">The sequence shown here is derived from an EMBL/GenBank/DDBJ whole genome shotgun (WGS) entry which is preliminary data.</text>
</comment>
<dbReference type="Gene3D" id="1.20.1260.10">
    <property type="match status" value="2"/>
</dbReference>
<gene>
    <name evidence="1" type="ORF">KGF86_12045</name>
</gene>
<accession>A0ABS5MF40</accession>
<dbReference type="InterPro" id="IPR012347">
    <property type="entry name" value="Ferritin-like"/>
</dbReference>
<protein>
    <submittedName>
        <fullName evidence="1">DUF3231 family protein</fullName>
    </submittedName>
</protein>
<evidence type="ECO:0000313" key="2">
    <source>
        <dbReference type="Proteomes" id="UP000681870"/>
    </source>
</evidence>
<proteinExistence type="predicted"/>
<name>A0ABS5MF40_9BACI</name>